<keyword evidence="4" id="KW-1185">Reference proteome</keyword>
<sequence length="725" mass="80246">MSELRVLSKAITRRSKNDSLRNLNARRSAIRVCRNFRGSHRLCVVAAATVQAPTMVSGTSQPSPDEIRNNRARTKAIANSTTAPKYSAVGLNQKYSGRFFLVASRALKISSVLGAFALAIFLDIKLGRDDAQLRARAGQLRDALTDLGPTFVKVGQALSTRPDLLPGVFLEELSLLQDALPTFPDEVAFKTIEAELDRPLNEVYSVITPSPIAAASLGQVYKAKLHDGSEVAVKVQRPAILEGMELDLFLVRIGAQLVDNNLASLNTSLTDLLDNFAERVYQELNYVQEGLNAERFQDLYGDRVDIMVPSIMWESTAMRVITMEWVDGIKLSEQQAITDQGLDILQLVDIGIQCSLRQLLEAGFFHADPHPGNLLATPDGRLAYLDFGMMSETPESARYAIINHVVHLVNRDYEAMARDYYALDFLEESVDVRPIVPALAAFFDDVLEASVSDLNFKTITDGLGAVLYEYPFNVPAYYALILRSLTVLEGLALYTDPNFKVLGKAYPYMAKRLLTDPKPQLRDALEELLFKDGKFRWNRLENLLREGRKNDGFDANKVIGPLVSLALEGDENKLRPLVEAEAVRVVEALVVGGAITNSQEMPAMEGIPEPVRQFLLEQRTSGASSRISDRDLLALRAQVLTVWRLLTSTRGFDPSTLQPLVEVVQRQSTQEFGRHVTQGLITRVVARGVQEVLRSSPPQLPGTFLSSPTHQARTQGAASMWFSSA</sequence>
<dbReference type="PANTHER" id="PTHR10566:SF120">
    <property type="entry name" value="PROTEIN ACTIVITY OF BC1 COMPLEX KINASE 3, CHLOROPLASTIC"/>
    <property type="match status" value="1"/>
</dbReference>
<dbReference type="Gene3D" id="1.10.510.10">
    <property type="entry name" value="Transferase(Phosphotransferase) domain 1"/>
    <property type="match status" value="1"/>
</dbReference>
<reference evidence="3 4" key="1">
    <citation type="journal article" date="2015" name="Genome Biol. Evol.">
        <title>Comparative Genomics of a Bacterivorous Green Alga Reveals Evolutionary Causalities and Consequences of Phago-Mixotrophic Mode of Nutrition.</title>
        <authorList>
            <person name="Burns J.A."/>
            <person name="Paasch A."/>
            <person name="Narechania A."/>
            <person name="Kim E."/>
        </authorList>
    </citation>
    <scope>NUCLEOTIDE SEQUENCE [LARGE SCALE GENOMIC DNA]</scope>
    <source>
        <strain evidence="3 4">PLY_AMNH</strain>
    </source>
</reference>
<accession>A0AAE0GTK4</accession>
<dbReference type="CDD" id="cd05121">
    <property type="entry name" value="ABC1_ADCK3-like"/>
    <property type="match status" value="1"/>
</dbReference>
<comment type="similarity">
    <text evidence="1">Belongs to the protein kinase superfamily. ADCK protein kinase family.</text>
</comment>
<evidence type="ECO:0000259" key="2">
    <source>
        <dbReference type="PROSITE" id="PS50011"/>
    </source>
</evidence>
<dbReference type="InterPro" id="IPR000719">
    <property type="entry name" value="Prot_kinase_dom"/>
</dbReference>
<dbReference type="InterPro" id="IPR011009">
    <property type="entry name" value="Kinase-like_dom_sf"/>
</dbReference>
<dbReference type="PROSITE" id="PS50011">
    <property type="entry name" value="PROTEIN_KINASE_DOM"/>
    <property type="match status" value="1"/>
</dbReference>
<gene>
    <name evidence="3" type="ORF">CYMTET_8449</name>
</gene>
<comment type="caution">
    <text evidence="3">The sequence shown here is derived from an EMBL/GenBank/DDBJ whole genome shotgun (WGS) entry which is preliminary data.</text>
</comment>
<dbReference type="SUPFAM" id="SSF56112">
    <property type="entry name" value="Protein kinase-like (PK-like)"/>
    <property type="match status" value="1"/>
</dbReference>
<dbReference type="GO" id="GO:0004672">
    <property type="term" value="F:protein kinase activity"/>
    <property type="evidence" value="ECO:0007669"/>
    <property type="project" value="InterPro"/>
</dbReference>
<dbReference type="EMBL" id="LGRX02002609">
    <property type="protein sequence ID" value="KAK3283871.1"/>
    <property type="molecule type" value="Genomic_DNA"/>
</dbReference>
<dbReference type="InterPro" id="IPR050154">
    <property type="entry name" value="UbiB_kinase"/>
</dbReference>
<dbReference type="Proteomes" id="UP001190700">
    <property type="component" value="Unassembled WGS sequence"/>
</dbReference>
<evidence type="ECO:0000313" key="3">
    <source>
        <dbReference type="EMBL" id="KAK3283871.1"/>
    </source>
</evidence>
<dbReference type="PANTHER" id="PTHR10566">
    <property type="entry name" value="CHAPERONE-ACTIVITY OF BC1 COMPLEX CABC1 -RELATED"/>
    <property type="match status" value="1"/>
</dbReference>
<dbReference type="Pfam" id="PF03109">
    <property type="entry name" value="ABC1"/>
    <property type="match status" value="1"/>
</dbReference>
<feature type="domain" description="Protein kinase" evidence="2">
    <location>
        <begin position="206"/>
        <end position="535"/>
    </location>
</feature>
<protein>
    <recommendedName>
        <fullName evidence="2">Protein kinase domain-containing protein</fullName>
    </recommendedName>
</protein>
<name>A0AAE0GTK4_9CHLO</name>
<dbReference type="AlphaFoldDB" id="A0AAE0GTK4"/>
<evidence type="ECO:0000256" key="1">
    <source>
        <dbReference type="ARBA" id="ARBA00009670"/>
    </source>
</evidence>
<organism evidence="3 4">
    <name type="scientific">Cymbomonas tetramitiformis</name>
    <dbReference type="NCBI Taxonomy" id="36881"/>
    <lineage>
        <taxon>Eukaryota</taxon>
        <taxon>Viridiplantae</taxon>
        <taxon>Chlorophyta</taxon>
        <taxon>Pyramimonadophyceae</taxon>
        <taxon>Pyramimonadales</taxon>
        <taxon>Pyramimonadaceae</taxon>
        <taxon>Cymbomonas</taxon>
    </lineage>
</organism>
<evidence type="ECO:0000313" key="4">
    <source>
        <dbReference type="Proteomes" id="UP001190700"/>
    </source>
</evidence>
<dbReference type="GO" id="GO:0005524">
    <property type="term" value="F:ATP binding"/>
    <property type="evidence" value="ECO:0007669"/>
    <property type="project" value="InterPro"/>
</dbReference>
<proteinExistence type="inferred from homology"/>
<dbReference type="InterPro" id="IPR004147">
    <property type="entry name" value="ABC1_dom"/>
</dbReference>